<dbReference type="InterPro" id="IPR037431">
    <property type="entry name" value="REX4_DEDDh_dom"/>
</dbReference>
<evidence type="ECO:0000256" key="8">
    <source>
        <dbReference type="ARBA" id="ARBA00023242"/>
    </source>
</evidence>
<dbReference type="CDD" id="cd06144">
    <property type="entry name" value="REX4_like"/>
    <property type="match status" value="1"/>
</dbReference>
<dbReference type="InterPro" id="IPR012337">
    <property type="entry name" value="RNaseH-like_sf"/>
</dbReference>
<dbReference type="Proteomes" id="UP000033140">
    <property type="component" value="Unassembled WGS sequence"/>
</dbReference>
<evidence type="ECO:0000256" key="3">
    <source>
        <dbReference type="ARBA" id="ARBA00016937"/>
    </source>
</evidence>
<evidence type="ECO:0000256" key="7">
    <source>
        <dbReference type="ARBA" id="ARBA00022839"/>
    </source>
</evidence>
<evidence type="ECO:0000259" key="10">
    <source>
        <dbReference type="SMART" id="SM00479"/>
    </source>
</evidence>
<dbReference type="InterPro" id="IPR036397">
    <property type="entry name" value="RNaseH_sf"/>
</dbReference>
<keyword evidence="5" id="KW-0540">Nuclease</keyword>
<keyword evidence="4" id="KW-0698">rRNA processing</keyword>
<evidence type="ECO:0000256" key="9">
    <source>
        <dbReference type="ARBA" id="ARBA00025599"/>
    </source>
</evidence>
<accession>A0A0E9NFM7</accession>
<dbReference type="SUPFAM" id="SSF53098">
    <property type="entry name" value="Ribonuclease H-like"/>
    <property type="match status" value="1"/>
</dbReference>
<dbReference type="GO" id="GO:0006364">
    <property type="term" value="P:rRNA processing"/>
    <property type="evidence" value="ECO:0007669"/>
    <property type="project" value="UniProtKB-KW"/>
</dbReference>
<keyword evidence="12" id="KW-1185">Reference proteome</keyword>
<keyword evidence="7" id="KW-0269">Exonuclease</keyword>
<protein>
    <recommendedName>
        <fullName evidence="3">RNA exonuclease 4</fullName>
    </recommendedName>
</protein>
<dbReference type="PANTHER" id="PTHR12801:SF45">
    <property type="entry name" value="RNA EXONUCLEASE 4"/>
    <property type="match status" value="1"/>
</dbReference>
<keyword evidence="6" id="KW-0378">Hydrolase</keyword>
<reference evidence="11 12" key="1">
    <citation type="journal article" date="2011" name="J. Gen. Appl. Microbiol.">
        <title>Draft genome sequencing of the enigmatic yeast Saitoella complicata.</title>
        <authorList>
            <person name="Nishida H."/>
            <person name="Hamamoto M."/>
            <person name="Sugiyama J."/>
        </authorList>
    </citation>
    <scope>NUCLEOTIDE SEQUENCE [LARGE SCALE GENOMIC DNA]</scope>
    <source>
        <strain evidence="11 12">NRRL Y-17804</strain>
    </source>
</reference>
<dbReference type="InterPro" id="IPR047021">
    <property type="entry name" value="REXO1/3/4-like"/>
</dbReference>
<reference evidence="11 12" key="2">
    <citation type="journal article" date="2014" name="J. Gen. Appl. Microbiol.">
        <title>The early diverging ascomycetous budding yeast Saitoella complicata has three histone deacetylases belonging to the Clr6, Hos2, and Rpd3 lineages.</title>
        <authorList>
            <person name="Nishida H."/>
            <person name="Matsumoto T."/>
            <person name="Kondo S."/>
            <person name="Hamamoto M."/>
            <person name="Yoshikawa H."/>
        </authorList>
    </citation>
    <scope>NUCLEOTIDE SEQUENCE [LARGE SCALE GENOMIC DNA]</scope>
    <source>
        <strain evidence="11 12">NRRL Y-17804</strain>
    </source>
</reference>
<dbReference type="AlphaFoldDB" id="A0A0E9NFM7"/>
<dbReference type="GO" id="GO:0005634">
    <property type="term" value="C:nucleus"/>
    <property type="evidence" value="ECO:0007669"/>
    <property type="project" value="UniProtKB-SubCell"/>
</dbReference>
<feature type="domain" description="Exonuclease" evidence="10">
    <location>
        <begin position="161"/>
        <end position="332"/>
    </location>
</feature>
<dbReference type="GO" id="GO:0003676">
    <property type="term" value="F:nucleic acid binding"/>
    <property type="evidence" value="ECO:0007669"/>
    <property type="project" value="InterPro"/>
</dbReference>
<dbReference type="SMART" id="SM00479">
    <property type="entry name" value="EXOIII"/>
    <property type="match status" value="1"/>
</dbReference>
<dbReference type="EMBL" id="BACD03000013">
    <property type="protein sequence ID" value="GAO48215.1"/>
    <property type="molecule type" value="Genomic_DNA"/>
</dbReference>
<reference evidence="11 12" key="3">
    <citation type="journal article" date="2015" name="Genome Announc.">
        <title>Draft Genome Sequence of the Archiascomycetous Yeast Saitoella complicata.</title>
        <authorList>
            <person name="Yamauchi K."/>
            <person name="Kondo S."/>
            <person name="Hamamoto M."/>
            <person name="Takahashi Y."/>
            <person name="Ogura Y."/>
            <person name="Hayashi T."/>
            <person name="Nishida H."/>
        </authorList>
    </citation>
    <scope>NUCLEOTIDE SEQUENCE [LARGE SCALE GENOMIC DNA]</scope>
    <source>
        <strain evidence="11 12">NRRL Y-17804</strain>
    </source>
</reference>
<dbReference type="STRING" id="698492.A0A0E9NFM7"/>
<comment type="function">
    <text evidence="9">Exoribonuclease involved in ribosome biosynthesis. Involved in the processing of ITS1, the internal transcribed spacer localized between the 18S and 5.8S rRNAs.</text>
</comment>
<evidence type="ECO:0000256" key="5">
    <source>
        <dbReference type="ARBA" id="ARBA00022722"/>
    </source>
</evidence>
<name>A0A0E9NFM7_SAICN</name>
<evidence type="ECO:0000256" key="4">
    <source>
        <dbReference type="ARBA" id="ARBA00022552"/>
    </source>
</evidence>
<sequence>MFEPSGVIQQVFRAIARICGAHAQILLRSTPPCRMRNRSFLESLSSFAAALRTKVTFPSLQQPVSKIPIPMPAAEKTKKVGGNWKALQKTIAPSRSSKPYDRLKVKKTLATEADKKASLLAFAEDNDISPEDLAKAYGAEAVSKKSKGSTLTSSKNTKIGRYVAIDCEMVGVGPDGTQSTLARVSVVNFHGNEVLDLFVLPKEKVTDYRTFVSGITPAMLKAENGALPFESVQQRVADILQDRILIGHAVHHDLAALLLKHPRSRIRDTSLYPLYRQLSKGKTPSLKRLAKELLGIEIQNVESNDSGRGHSSVEDAKATMSLYRREKEGFEKEFGGLKGARKAKE</sequence>
<evidence type="ECO:0000256" key="6">
    <source>
        <dbReference type="ARBA" id="ARBA00022801"/>
    </source>
</evidence>
<dbReference type="PANTHER" id="PTHR12801">
    <property type="entry name" value="RNA EXONUCLEASE REXO1 / RECO3 FAMILY MEMBER-RELATED"/>
    <property type="match status" value="1"/>
</dbReference>
<comment type="caution">
    <text evidence="11">The sequence shown here is derived from an EMBL/GenBank/DDBJ whole genome shotgun (WGS) entry which is preliminary data.</text>
</comment>
<gene>
    <name evidence="11" type="ORF">G7K_2395-t1</name>
</gene>
<proteinExistence type="inferred from homology"/>
<evidence type="ECO:0000313" key="11">
    <source>
        <dbReference type="EMBL" id="GAO48215.1"/>
    </source>
</evidence>
<comment type="similarity">
    <text evidence="2">Belongs to the REXO4 family.</text>
</comment>
<dbReference type="InterPro" id="IPR013520">
    <property type="entry name" value="Ribonucl_H"/>
</dbReference>
<dbReference type="Gene3D" id="3.30.420.10">
    <property type="entry name" value="Ribonuclease H-like superfamily/Ribonuclease H"/>
    <property type="match status" value="1"/>
</dbReference>
<dbReference type="OMA" id="RRYKSAF"/>
<keyword evidence="8" id="KW-0539">Nucleus</keyword>
<evidence type="ECO:0000256" key="1">
    <source>
        <dbReference type="ARBA" id="ARBA00004123"/>
    </source>
</evidence>
<evidence type="ECO:0000256" key="2">
    <source>
        <dbReference type="ARBA" id="ARBA00010489"/>
    </source>
</evidence>
<evidence type="ECO:0000313" key="12">
    <source>
        <dbReference type="Proteomes" id="UP000033140"/>
    </source>
</evidence>
<organism evidence="11 12">
    <name type="scientific">Saitoella complicata (strain BCRC 22490 / CBS 7301 / JCM 7358 / NBRC 10748 / NRRL Y-17804)</name>
    <dbReference type="NCBI Taxonomy" id="698492"/>
    <lineage>
        <taxon>Eukaryota</taxon>
        <taxon>Fungi</taxon>
        <taxon>Dikarya</taxon>
        <taxon>Ascomycota</taxon>
        <taxon>Taphrinomycotina</taxon>
        <taxon>Taphrinomycotina incertae sedis</taxon>
        <taxon>Saitoella</taxon>
    </lineage>
</organism>
<dbReference type="Pfam" id="PF00929">
    <property type="entry name" value="RNase_T"/>
    <property type="match status" value="1"/>
</dbReference>
<dbReference type="GO" id="GO:0008408">
    <property type="term" value="F:3'-5' exonuclease activity"/>
    <property type="evidence" value="ECO:0007669"/>
    <property type="project" value="InterPro"/>
</dbReference>
<comment type="subcellular location">
    <subcellularLocation>
        <location evidence="1">Nucleus</location>
    </subcellularLocation>
</comment>
<dbReference type="FunFam" id="3.30.420.10:FF:000007">
    <property type="entry name" value="Interferon-stimulated exonuclease gene 20"/>
    <property type="match status" value="1"/>
</dbReference>